<proteinExistence type="predicted"/>
<evidence type="ECO:0000256" key="1">
    <source>
        <dbReference type="ARBA" id="ARBA00023125"/>
    </source>
</evidence>
<dbReference type="InterPro" id="IPR001387">
    <property type="entry name" value="Cro/C1-type_HTH"/>
</dbReference>
<name>A0ABV1JBD8_9ACTN</name>
<dbReference type="Proteomes" id="UP001487305">
    <property type="component" value="Unassembled WGS sequence"/>
</dbReference>
<dbReference type="PROSITE" id="PS50943">
    <property type="entry name" value="HTH_CROC1"/>
    <property type="match status" value="1"/>
</dbReference>
<dbReference type="PANTHER" id="PTHR46558:SF7">
    <property type="entry name" value="TRANSCRIPTIONAL REGULATOR"/>
    <property type="match status" value="1"/>
</dbReference>
<evidence type="ECO:0000313" key="4">
    <source>
        <dbReference type="Proteomes" id="UP001487305"/>
    </source>
</evidence>
<dbReference type="RefSeq" id="WP_102374886.1">
    <property type="nucleotide sequence ID" value="NZ_JBBNOP010000003.1"/>
</dbReference>
<dbReference type="InterPro" id="IPR010982">
    <property type="entry name" value="Lambda_DNA-bd_dom_sf"/>
</dbReference>
<gene>
    <name evidence="3" type="ORF">AAA083_05300</name>
</gene>
<keyword evidence="4" id="KW-1185">Reference proteome</keyword>
<dbReference type="SMART" id="SM00530">
    <property type="entry name" value="HTH_XRE"/>
    <property type="match status" value="1"/>
</dbReference>
<evidence type="ECO:0000313" key="3">
    <source>
        <dbReference type="EMBL" id="MEQ3362389.1"/>
    </source>
</evidence>
<reference evidence="3 4" key="1">
    <citation type="submission" date="2024-04" db="EMBL/GenBank/DDBJ databases">
        <title>Human intestinal bacterial collection.</title>
        <authorList>
            <person name="Pauvert C."/>
            <person name="Hitch T.C.A."/>
            <person name="Clavel T."/>
        </authorList>
    </citation>
    <scope>NUCLEOTIDE SEQUENCE [LARGE SCALE GENOMIC DNA]</scope>
    <source>
        <strain evidence="3 4">CLA-KB-H42</strain>
    </source>
</reference>
<dbReference type="PANTHER" id="PTHR46558">
    <property type="entry name" value="TRACRIPTIONAL REGULATORY PROTEIN-RELATED-RELATED"/>
    <property type="match status" value="1"/>
</dbReference>
<sequence>MTRFKSHVRQYRQFKGLTQENLAKKVGVRRETIIRLENAKYNPSLELAARISFVLEEPLDVLFEFDFE</sequence>
<dbReference type="EMBL" id="JBBNOP010000003">
    <property type="protein sequence ID" value="MEQ3362389.1"/>
    <property type="molecule type" value="Genomic_DNA"/>
</dbReference>
<dbReference type="Pfam" id="PF01381">
    <property type="entry name" value="HTH_3"/>
    <property type="match status" value="1"/>
</dbReference>
<protein>
    <submittedName>
        <fullName evidence="3">Helix-turn-helix transcriptional regulator</fullName>
    </submittedName>
</protein>
<evidence type="ECO:0000259" key="2">
    <source>
        <dbReference type="PROSITE" id="PS50943"/>
    </source>
</evidence>
<dbReference type="Gene3D" id="1.10.260.40">
    <property type="entry name" value="lambda repressor-like DNA-binding domains"/>
    <property type="match status" value="1"/>
</dbReference>
<accession>A0ABV1JBD8</accession>
<dbReference type="CDD" id="cd00093">
    <property type="entry name" value="HTH_XRE"/>
    <property type="match status" value="1"/>
</dbReference>
<keyword evidence="1" id="KW-0238">DNA-binding</keyword>
<organism evidence="3 4">
    <name type="scientific">Raoultibacter massiliensis</name>
    <dbReference type="NCBI Taxonomy" id="1852371"/>
    <lineage>
        <taxon>Bacteria</taxon>
        <taxon>Bacillati</taxon>
        <taxon>Actinomycetota</taxon>
        <taxon>Coriobacteriia</taxon>
        <taxon>Eggerthellales</taxon>
        <taxon>Eggerthellaceae</taxon>
        <taxon>Raoultibacter</taxon>
    </lineage>
</organism>
<dbReference type="SUPFAM" id="SSF47413">
    <property type="entry name" value="lambda repressor-like DNA-binding domains"/>
    <property type="match status" value="1"/>
</dbReference>
<feature type="domain" description="HTH cro/C1-type" evidence="2">
    <location>
        <begin position="8"/>
        <end position="62"/>
    </location>
</feature>
<comment type="caution">
    <text evidence="3">The sequence shown here is derived from an EMBL/GenBank/DDBJ whole genome shotgun (WGS) entry which is preliminary data.</text>
</comment>